<sequence>MTKQPGKRQPGKNELMNPEDFGALISAVSQAHSEFIYSAEVVASENDLTPARWQVIQTAALKPATVSDIARTLGLTRQSVQRVADDAVKLGLATYRSNPKHSRASLLAPTKKGRAAVEAAQAAQAEWVAAVASRLSVEQADHVLTAIGLILDASQRHWDEADGDEADG</sequence>
<accession>A0AAP4FDJ0</accession>
<dbReference type="SMART" id="SM00347">
    <property type="entry name" value="HTH_MARR"/>
    <property type="match status" value="1"/>
</dbReference>
<dbReference type="InterPro" id="IPR036390">
    <property type="entry name" value="WH_DNA-bd_sf"/>
</dbReference>
<dbReference type="GO" id="GO:0003700">
    <property type="term" value="F:DNA-binding transcription factor activity"/>
    <property type="evidence" value="ECO:0007669"/>
    <property type="project" value="InterPro"/>
</dbReference>
<dbReference type="PANTHER" id="PTHR33164">
    <property type="entry name" value="TRANSCRIPTIONAL REGULATOR, MARR FAMILY"/>
    <property type="match status" value="1"/>
</dbReference>
<gene>
    <name evidence="2" type="ORF">QP116_05170</name>
</gene>
<comment type="caution">
    <text evidence="2">The sequence shown here is derived from an EMBL/GenBank/DDBJ whole genome shotgun (WGS) entry which is preliminary data.</text>
</comment>
<proteinExistence type="predicted"/>
<dbReference type="EMBL" id="JASODW010000005">
    <property type="protein sequence ID" value="MDK6275129.1"/>
    <property type="molecule type" value="Genomic_DNA"/>
</dbReference>
<dbReference type="SUPFAM" id="SSF46785">
    <property type="entry name" value="Winged helix' DNA-binding domain"/>
    <property type="match status" value="1"/>
</dbReference>
<dbReference type="Proteomes" id="UP001240483">
    <property type="component" value="Unassembled WGS sequence"/>
</dbReference>
<reference evidence="2" key="1">
    <citation type="submission" date="2023-05" db="EMBL/GenBank/DDBJ databases">
        <title>Cataloging the Phylogenetic Diversity of Human Bladder Bacteria.</title>
        <authorList>
            <person name="Du J."/>
        </authorList>
    </citation>
    <scope>NUCLEOTIDE SEQUENCE</scope>
    <source>
        <strain evidence="2">UMB9978</strain>
    </source>
</reference>
<organism evidence="2 3">
    <name type="scientific">Pseudoglutamicibacter cumminsii</name>
    <dbReference type="NCBI Taxonomy" id="156979"/>
    <lineage>
        <taxon>Bacteria</taxon>
        <taxon>Bacillati</taxon>
        <taxon>Actinomycetota</taxon>
        <taxon>Actinomycetes</taxon>
        <taxon>Micrococcales</taxon>
        <taxon>Micrococcaceae</taxon>
        <taxon>Pseudoglutamicibacter</taxon>
    </lineage>
</organism>
<name>A0AAP4FDJ0_9MICC</name>
<evidence type="ECO:0000259" key="1">
    <source>
        <dbReference type="SMART" id="SM00347"/>
    </source>
</evidence>
<dbReference type="AlphaFoldDB" id="A0AAP4FDJ0"/>
<evidence type="ECO:0000313" key="2">
    <source>
        <dbReference type="EMBL" id="MDK6275129.1"/>
    </source>
</evidence>
<dbReference type="GO" id="GO:0006950">
    <property type="term" value="P:response to stress"/>
    <property type="evidence" value="ECO:0007669"/>
    <property type="project" value="TreeGrafter"/>
</dbReference>
<protein>
    <submittedName>
        <fullName evidence="2">Helix-turn-helix domain-containing protein</fullName>
    </submittedName>
</protein>
<evidence type="ECO:0000313" key="3">
    <source>
        <dbReference type="Proteomes" id="UP001240483"/>
    </source>
</evidence>
<dbReference type="InterPro" id="IPR036388">
    <property type="entry name" value="WH-like_DNA-bd_sf"/>
</dbReference>
<dbReference type="InterPro" id="IPR000835">
    <property type="entry name" value="HTH_MarR-typ"/>
</dbReference>
<feature type="domain" description="HTH marR-type" evidence="1">
    <location>
        <begin position="41"/>
        <end position="140"/>
    </location>
</feature>
<dbReference type="InterPro" id="IPR039422">
    <property type="entry name" value="MarR/SlyA-like"/>
</dbReference>
<dbReference type="Pfam" id="PF12802">
    <property type="entry name" value="MarR_2"/>
    <property type="match status" value="1"/>
</dbReference>
<dbReference type="PANTHER" id="PTHR33164:SF43">
    <property type="entry name" value="HTH-TYPE TRANSCRIPTIONAL REPRESSOR YETL"/>
    <property type="match status" value="1"/>
</dbReference>
<dbReference type="Gene3D" id="1.10.10.10">
    <property type="entry name" value="Winged helix-like DNA-binding domain superfamily/Winged helix DNA-binding domain"/>
    <property type="match status" value="1"/>
</dbReference>
<dbReference type="RefSeq" id="WP_285333086.1">
    <property type="nucleotide sequence ID" value="NZ_JASODW010000005.1"/>
</dbReference>